<reference evidence="1" key="1">
    <citation type="submission" date="2021-06" db="EMBL/GenBank/DDBJ databases">
        <authorList>
            <person name="Kallberg Y."/>
            <person name="Tangrot J."/>
            <person name="Rosling A."/>
        </authorList>
    </citation>
    <scope>NUCLEOTIDE SEQUENCE</scope>
    <source>
        <strain evidence="1">UK204</strain>
    </source>
</reference>
<proteinExistence type="predicted"/>
<accession>A0A9N9FPR5</accession>
<organism evidence="1 2">
    <name type="scientific">Funneliformis caledonium</name>
    <dbReference type="NCBI Taxonomy" id="1117310"/>
    <lineage>
        <taxon>Eukaryota</taxon>
        <taxon>Fungi</taxon>
        <taxon>Fungi incertae sedis</taxon>
        <taxon>Mucoromycota</taxon>
        <taxon>Glomeromycotina</taxon>
        <taxon>Glomeromycetes</taxon>
        <taxon>Glomerales</taxon>
        <taxon>Glomeraceae</taxon>
        <taxon>Funneliformis</taxon>
    </lineage>
</organism>
<sequence length="62" mass="7061">MLKAIRLALFNLQKSLSKNSPGLEDLETFGILVNKIKFQILSQIDNRKENAEITSIRDENNS</sequence>
<keyword evidence="2" id="KW-1185">Reference proteome</keyword>
<evidence type="ECO:0000313" key="1">
    <source>
        <dbReference type="EMBL" id="CAG8547939.1"/>
    </source>
</evidence>
<dbReference type="AlphaFoldDB" id="A0A9N9FPR5"/>
<dbReference type="EMBL" id="CAJVPQ010001364">
    <property type="protein sequence ID" value="CAG8547939.1"/>
    <property type="molecule type" value="Genomic_DNA"/>
</dbReference>
<dbReference type="Proteomes" id="UP000789570">
    <property type="component" value="Unassembled WGS sequence"/>
</dbReference>
<evidence type="ECO:0000313" key="2">
    <source>
        <dbReference type="Proteomes" id="UP000789570"/>
    </source>
</evidence>
<comment type="caution">
    <text evidence="1">The sequence shown here is derived from an EMBL/GenBank/DDBJ whole genome shotgun (WGS) entry which is preliminary data.</text>
</comment>
<protein>
    <submittedName>
        <fullName evidence="1">6048_t:CDS:1</fullName>
    </submittedName>
</protein>
<gene>
    <name evidence="1" type="ORF">FCALED_LOCUS5969</name>
</gene>
<name>A0A9N9FPR5_9GLOM</name>